<organism evidence="1 2">
    <name type="scientific">Sporisorium reilianum (strain SRZ2)</name>
    <name type="common">Maize head smut fungus</name>
    <dbReference type="NCBI Taxonomy" id="999809"/>
    <lineage>
        <taxon>Eukaryota</taxon>
        <taxon>Fungi</taxon>
        <taxon>Dikarya</taxon>
        <taxon>Basidiomycota</taxon>
        <taxon>Ustilaginomycotina</taxon>
        <taxon>Ustilaginomycetes</taxon>
        <taxon>Ustilaginales</taxon>
        <taxon>Ustilaginaceae</taxon>
        <taxon>Sporisorium</taxon>
    </lineage>
</organism>
<proteinExistence type="predicted"/>
<sequence>MGRLVQTSYKGQYVCQNRRATSRIRILGDFVSRTSLNYAKDTMKAFLECEQTVENRDVCYNNARWNSNVWKTIPSAKVKHTLPSGRVNTMMVTVELEFESNNDFGFVCNMLLSLLGELPGGGFMGQGISALPGCH</sequence>
<evidence type="ECO:0000313" key="1">
    <source>
        <dbReference type="EMBL" id="CBQ73862.1"/>
    </source>
</evidence>
<dbReference type="OrthoDB" id="10508888at2759"/>
<name>E7A2T9_SPORE</name>
<dbReference type="eggNOG" id="ENOG502TGMW">
    <property type="taxonomic scope" value="Eukaryota"/>
</dbReference>
<dbReference type="HOGENOM" id="CLU_1887112_0_0_1"/>
<gene>
    <name evidence="1" type="ORF">sr17432</name>
</gene>
<accession>E7A2T9</accession>
<evidence type="ECO:0000313" key="2">
    <source>
        <dbReference type="Proteomes" id="UP000008867"/>
    </source>
</evidence>
<reference evidence="1 2" key="1">
    <citation type="journal article" date="2010" name="Science">
        <title>Pathogenicity determinants in smut fungi revealed by genome comparison.</title>
        <authorList>
            <person name="Schirawski J."/>
            <person name="Mannhaupt G."/>
            <person name="Muench K."/>
            <person name="Brefort T."/>
            <person name="Schipper K."/>
            <person name="Doehlemann G."/>
            <person name="Di Stasio M."/>
            <person name="Roessel N."/>
            <person name="Mendoza-Mendoza A."/>
            <person name="Pester D."/>
            <person name="Mueller O."/>
            <person name="Winterberg B."/>
            <person name="Meyer E."/>
            <person name="Ghareeb H."/>
            <person name="Wollenberg T."/>
            <person name="Muensterkoetter M."/>
            <person name="Wong P."/>
            <person name="Walter M."/>
            <person name="Stukenbrock E."/>
            <person name="Gueldener U."/>
            <person name="Kahmann R."/>
        </authorList>
    </citation>
    <scope>NUCLEOTIDE SEQUENCE [LARGE SCALE GENOMIC DNA]</scope>
    <source>
        <strain evidence="2">SRZ2</strain>
    </source>
</reference>
<keyword evidence="2" id="KW-1185">Reference proteome</keyword>
<dbReference type="AlphaFoldDB" id="E7A2T9"/>
<dbReference type="VEuPathDB" id="FungiDB:sr17432"/>
<dbReference type="Proteomes" id="UP000008867">
    <property type="component" value="Chromosome 9"/>
</dbReference>
<protein>
    <submittedName>
        <fullName evidence="1">Uncharacterized protein</fullName>
    </submittedName>
</protein>
<dbReference type="EMBL" id="FQ311474">
    <property type="protein sequence ID" value="CBQ73862.1"/>
    <property type="molecule type" value="Genomic_DNA"/>
</dbReference>